<evidence type="ECO:0000313" key="4">
    <source>
        <dbReference type="Proteomes" id="UP001596405"/>
    </source>
</evidence>
<evidence type="ECO:0000313" key="3">
    <source>
        <dbReference type="EMBL" id="MFC6999651.1"/>
    </source>
</evidence>
<keyword evidence="1" id="KW-1133">Transmembrane helix</keyword>
<feature type="signal peptide" evidence="2">
    <location>
        <begin position="1"/>
        <end position="25"/>
    </location>
</feature>
<keyword evidence="1" id="KW-0472">Membrane</keyword>
<name>A0ABW2DP87_9BACT</name>
<comment type="caution">
    <text evidence="3">The sequence shown here is derived from an EMBL/GenBank/DDBJ whole genome shotgun (WGS) entry which is preliminary data.</text>
</comment>
<feature type="chain" id="PRO_5045260570" evidence="2">
    <location>
        <begin position="26"/>
        <end position="278"/>
    </location>
</feature>
<evidence type="ECO:0000256" key="2">
    <source>
        <dbReference type="SAM" id="SignalP"/>
    </source>
</evidence>
<dbReference type="RefSeq" id="WP_066620956.1">
    <property type="nucleotide sequence ID" value="NZ_JBHSYQ010000016.1"/>
</dbReference>
<dbReference type="EMBL" id="JBHSYQ010000016">
    <property type="protein sequence ID" value="MFC6999651.1"/>
    <property type="molecule type" value="Genomic_DNA"/>
</dbReference>
<keyword evidence="4" id="KW-1185">Reference proteome</keyword>
<dbReference type="Proteomes" id="UP001596405">
    <property type="component" value="Unassembled WGS sequence"/>
</dbReference>
<gene>
    <name evidence="3" type="ORF">ACFQHR_18595</name>
</gene>
<sequence length="278" mass="30413">MKVPARLLFLLSLAYTANVNGQTLASPPALPATSKVVTPTPKPVSAPAPKPMVVSTAPKTLAAPKPQVASTTSKVQTVATSKPAAAPSLTPDAAEAPVVKLTAAESKIQQLITEREQLVLKYDYLKAQENSFWGNASKKDMKAVIDALKEVLQKDTEIIHAVSEQTLEARRLAAKRAAELEYETKRIANQVQGDKRLVTDNIFELKASLENSRNLVRRREKQIKDLEEKLVVSADAKFEHDAIAAFFAMLSLVLVGYISWLRGKLNRVQAPKKKLKKA</sequence>
<organism evidence="3 4">
    <name type="scientific">Rufibacter roseus</name>
    <dbReference type="NCBI Taxonomy" id="1567108"/>
    <lineage>
        <taxon>Bacteria</taxon>
        <taxon>Pseudomonadati</taxon>
        <taxon>Bacteroidota</taxon>
        <taxon>Cytophagia</taxon>
        <taxon>Cytophagales</taxon>
        <taxon>Hymenobacteraceae</taxon>
        <taxon>Rufibacter</taxon>
    </lineage>
</organism>
<keyword evidence="2" id="KW-0732">Signal</keyword>
<proteinExistence type="predicted"/>
<protein>
    <submittedName>
        <fullName evidence="3">Uncharacterized protein</fullName>
    </submittedName>
</protein>
<feature type="transmembrane region" description="Helical" evidence="1">
    <location>
        <begin position="242"/>
        <end position="263"/>
    </location>
</feature>
<keyword evidence="1" id="KW-0812">Transmembrane</keyword>
<reference evidence="4" key="1">
    <citation type="journal article" date="2019" name="Int. J. Syst. Evol. Microbiol.">
        <title>The Global Catalogue of Microorganisms (GCM) 10K type strain sequencing project: providing services to taxonomists for standard genome sequencing and annotation.</title>
        <authorList>
            <consortium name="The Broad Institute Genomics Platform"/>
            <consortium name="The Broad Institute Genome Sequencing Center for Infectious Disease"/>
            <person name="Wu L."/>
            <person name="Ma J."/>
        </authorList>
    </citation>
    <scope>NUCLEOTIDE SEQUENCE [LARGE SCALE GENOMIC DNA]</scope>
    <source>
        <strain evidence="4">CGMCC 4.7393</strain>
    </source>
</reference>
<evidence type="ECO:0000256" key="1">
    <source>
        <dbReference type="SAM" id="Phobius"/>
    </source>
</evidence>
<accession>A0ABW2DP87</accession>